<evidence type="ECO:0000256" key="3">
    <source>
        <dbReference type="ARBA" id="ARBA00023242"/>
    </source>
</evidence>
<dbReference type="PANTHER" id="PTHR31499">
    <property type="entry name" value="MYB FAMILY TRANSCRIPTION FACTOR PHL11"/>
    <property type="match status" value="1"/>
</dbReference>
<dbReference type="AlphaFoldDB" id="A0A8T0H0W3"/>
<name>A0A8T0H0W3_CERPU</name>
<dbReference type="InterPro" id="IPR017930">
    <property type="entry name" value="Myb_dom"/>
</dbReference>
<comment type="caution">
    <text evidence="6">The sequence shown here is derived from an EMBL/GenBank/DDBJ whole genome shotgun (WGS) entry which is preliminary data.</text>
</comment>
<proteinExistence type="predicted"/>
<evidence type="ECO:0000256" key="1">
    <source>
        <dbReference type="ARBA" id="ARBA00023015"/>
    </source>
</evidence>
<dbReference type="EMBL" id="CM026429">
    <property type="protein sequence ID" value="KAG0564959.1"/>
    <property type="molecule type" value="Genomic_DNA"/>
</dbReference>
<keyword evidence="2" id="KW-0804">Transcription</keyword>
<keyword evidence="3" id="KW-0539">Nucleus</keyword>
<organism evidence="6 7">
    <name type="scientific">Ceratodon purpureus</name>
    <name type="common">Fire moss</name>
    <name type="synonym">Dicranum purpureum</name>
    <dbReference type="NCBI Taxonomy" id="3225"/>
    <lineage>
        <taxon>Eukaryota</taxon>
        <taxon>Viridiplantae</taxon>
        <taxon>Streptophyta</taxon>
        <taxon>Embryophyta</taxon>
        <taxon>Bryophyta</taxon>
        <taxon>Bryophytina</taxon>
        <taxon>Bryopsida</taxon>
        <taxon>Dicranidae</taxon>
        <taxon>Pseudoditrichales</taxon>
        <taxon>Ditrichaceae</taxon>
        <taxon>Ceratodon</taxon>
    </lineage>
</organism>
<feature type="compositionally biased region" description="Polar residues" evidence="4">
    <location>
        <begin position="126"/>
        <end position="146"/>
    </location>
</feature>
<feature type="compositionally biased region" description="Polar residues" evidence="4">
    <location>
        <begin position="298"/>
        <end position="309"/>
    </location>
</feature>
<dbReference type="EMBL" id="CM026429">
    <property type="protein sequence ID" value="KAG0564960.1"/>
    <property type="molecule type" value="Genomic_DNA"/>
</dbReference>
<keyword evidence="7" id="KW-1185">Reference proteome</keyword>
<dbReference type="NCBIfam" id="TIGR01557">
    <property type="entry name" value="myb_SHAQKYF"/>
    <property type="match status" value="1"/>
</dbReference>
<keyword evidence="1" id="KW-0805">Transcription regulation</keyword>
<feature type="compositionally biased region" description="Low complexity" evidence="4">
    <location>
        <begin position="322"/>
        <end position="334"/>
    </location>
</feature>
<evidence type="ECO:0000256" key="4">
    <source>
        <dbReference type="SAM" id="MobiDB-lite"/>
    </source>
</evidence>
<sequence>MFQMKKYMSPGTFQQRPQPGSVYMPDKLQSPYASAMNGGDMVPLSPADPKPRLRWTPELHERFVDAVTQLGGADKATPKSVMRIMGVKGLTLYHLKSHLQKYRLGKQLNRDSHLHGSNKDGGSPDGQRSNSLSDGVSTQKSQNPQDGLQMTEAIQLQLEVQQRLQDQLEVQRHLQMRIEAQGKYLQSILEKAKETLAGHTSDSPGLEAAHAELTELASKVTTVGMIPSGFSNLGMPPMTQPDPLMALHQLPRQPSRNSDSSSQKSFLTNLTGNAEDSGGVSGSGDPHGAAEDEDGVGQESSTVQFQEEMSANRLRPQGSGNARGSQARLAAHAAAASGALPPGVTLSSVASPHHSASFWPPSGSSFQTMNTVLSDHQVDQLGGHNDNNASHLATSMALERQLQQQPAWTMGGGQLGSLQGVPNAGSFTSLQELYGQELGRSGAVGMHGSSAHVKAEIGHMDQQNHGHGNINSFIQCREGQQVDRSELSFTYSNV</sequence>
<evidence type="ECO:0000256" key="2">
    <source>
        <dbReference type="ARBA" id="ARBA00023163"/>
    </source>
</evidence>
<dbReference type="Pfam" id="PF00249">
    <property type="entry name" value="Myb_DNA-binding"/>
    <property type="match status" value="1"/>
</dbReference>
<protein>
    <recommendedName>
        <fullName evidence="5">HTH myb-type domain-containing protein</fullName>
    </recommendedName>
</protein>
<dbReference type="OrthoDB" id="551907at2759"/>
<dbReference type="SUPFAM" id="SSF46689">
    <property type="entry name" value="Homeodomain-like"/>
    <property type="match status" value="1"/>
</dbReference>
<dbReference type="PANTHER" id="PTHR31499:SF43">
    <property type="entry name" value="MYB FAMILY TRANSCRIPTION FACTOR APL"/>
    <property type="match status" value="1"/>
</dbReference>
<dbReference type="PROSITE" id="PS51294">
    <property type="entry name" value="HTH_MYB"/>
    <property type="match status" value="1"/>
</dbReference>
<dbReference type="InterPro" id="IPR046955">
    <property type="entry name" value="PHR1-like"/>
</dbReference>
<feature type="region of interest" description="Disordered" evidence="4">
    <location>
        <begin position="1"/>
        <end position="20"/>
    </location>
</feature>
<evidence type="ECO:0000313" key="7">
    <source>
        <dbReference type="Proteomes" id="UP000822688"/>
    </source>
</evidence>
<accession>A0A8T0H0W3</accession>
<feature type="region of interest" description="Disordered" evidence="4">
    <location>
        <begin position="111"/>
        <end position="146"/>
    </location>
</feature>
<feature type="domain" description="HTH myb-type" evidence="5">
    <location>
        <begin position="47"/>
        <end position="107"/>
    </location>
</feature>
<evidence type="ECO:0000313" key="6">
    <source>
        <dbReference type="EMBL" id="KAG0564960.1"/>
    </source>
</evidence>
<dbReference type="GO" id="GO:0003700">
    <property type="term" value="F:DNA-binding transcription factor activity"/>
    <property type="evidence" value="ECO:0007669"/>
    <property type="project" value="InterPro"/>
</dbReference>
<dbReference type="InterPro" id="IPR006447">
    <property type="entry name" value="Myb_dom_plants"/>
</dbReference>
<evidence type="ECO:0000259" key="5">
    <source>
        <dbReference type="PROSITE" id="PS51294"/>
    </source>
</evidence>
<dbReference type="GO" id="GO:0003677">
    <property type="term" value="F:DNA binding"/>
    <property type="evidence" value="ECO:0007669"/>
    <property type="project" value="InterPro"/>
</dbReference>
<feature type="region of interest" description="Disordered" evidence="4">
    <location>
        <begin position="250"/>
        <end position="334"/>
    </location>
</feature>
<dbReference type="InterPro" id="IPR009057">
    <property type="entry name" value="Homeodomain-like_sf"/>
</dbReference>
<dbReference type="FunFam" id="1.10.10.60:FF:000002">
    <property type="entry name" value="Myb family transcription factor"/>
    <property type="match status" value="1"/>
</dbReference>
<dbReference type="Proteomes" id="UP000822688">
    <property type="component" value="Chromosome 8"/>
</dbReference>
<dbReference type="Pfam" id="PF14379">
    <property type="entry name" value="Myb_CC_LHEQLE"/>
    <property type="match status" value="1"/>
</dbReference>
<dbReference type="InterPro" id="IPR025756">
    <property type="entry name" value="Myb_CC_LHEQLE"/>
</dbReference>
<dbReference type="Gene3D" id="1.10.10.60">
    <property type="entry name" value="Homeodomain-like"/>
    <property type="match status" value="1"/>
</dbReference>
<dbReference type="InterPro" id="IPR001005">
    <property type="entry name" value="SANT/Myb"/>
</dbReference>
<gene>
    <name evidence="6" type="ORF">KC19_8G152600</name>
</gene>
<feature type="compositionally biased region" description="Polar residues" evidence="4">
    <location>
        <begin position="252"/>
        <end position="274"/>
    </location>
</feature>
<reference evidence="6" key="1">
    <citation type="submission" date="2020-06" db="EMBL/GenBank/DDBJ databases">
        <title>WGS assembly of Ceratodon purpureus strain R40.</title>
        <authorList>
            <person name="Carey S.B."/>
            <person name="Jenkins J."/>
            <person name="Shu S."/>
            <person name="Lovell J.T."/>
            <person name="Sreedasyam A."/>
            <person name="Maumus F."/>
            <person name="Tiley G.P."/>
            <person name="Fernandez-Pozo N."/>
            <person name="Barry K."/>
            <person name="Chen C."/>
            <person name="Wang M."/>
            <person name="Lipzen A."/>
            <person name="Daum C."/>
            <person name="Saski C.A."/>
            <person name="Payton A.C."/>
            <person name="Mcbreen J.C."/>
            <person name="Conrad R.E."/>
            <person name="Kollar L.M."/>
            <person name="Olsson S."/>
            <person name="Huttunen S."/>
            <person name="Landis J.B."/>
            <person name="Wickett N.J."/>
            <person name="Johnson M.G."/>
            <person name="Rensing S.A."/>
            <person name="Grimwood J."/>
            <person name="Schmutz J."/>
            <person name="Mcdaniel S.F."/>
        </authorList>
    </citation>
    <scope>NUCLEOTIDE SEQUENCE</scope>
    <source>
        <strain evidence="6">R40</strain>
    </source>
</reference>